<feature type="region of interest" description="Disordered" evidence="8">
    <location>
        <begin position="310"/>
        <end position="408"/>
    </location>
</feature>
<dbReference type="GO" id="GO:0005856">
    <property type="term" value="C:cytoskeleton"/>
    <property type="evidence" value="ECO:0007669"/>
    <property type="project" value="UniProtKB-SubCell"/>
</dbReference>
<feature type="compositionally biased region" description="Basic and acidic residues" evidence="8">
    <location>
        <begin position="79"/>
        <end position="110"/>
    </location>
</feature>
<feature type="compositionally biased region" description="Polar residues" evidence="8">
    <location>
        <begin position="310"/>
        <end position="322"/>
    </location>
</feature>
<comment type="subcellular location">
    <subcellularLocation>
        <location evidence="1">Cytoplasm</location>
        <location evidence="1">Cytoskeleton</location>
    </subcellularLocation>
</comment>
<gene>
    <name evidence="10" type="ORF">HNAJ_LOCUS7445</name>
</gene>
<evidence type="ECO:0000313" key="10">
    <source>
        <dbReference type="EMBL" id="VDO03305.1"/>
    </source>
</evidence>
<keyword evidence="6" id="KW-0206">Cytoskeleton</keyword>
<keyword evidence="11" id="KW-1185">Reference proteome</keyword>
<evidence type="ECO:0000256" key="4">
    <source>
        <dbReference type="ARBA" id="ARBA00022553"/>
    </source>
</evidence>
<comment type="similarity">
    <text evidence="2">Belongs to the TACC family.</text>
</comment>
<keyword evidence="4" id="KW-0597">Phosphoprotein</keyword>
<accession>A0A0R3TJZ9</accession>
<proteinExistence type="inferred from homology"/>
<feature type="coiled-coil region" evidence="7">
    <location>
        <begin position="1497"/>
        <end position="1552"/>
    </location>
</feature>
<dbReference type="Gene3D" id="1.20.5.1700">
    <property type="match status" value="1"/>
</dbReference>
<feature type="compositionally biased region" description="Polar residues" evidence="8">
    <location>
        <begin position="1219"/>
        <end position="1233"/>
    </location>
</feature>
<evidence type="ECO:0000256" key="1">
    <source>
        <dbReference type="ARBA" id="ARBA00004245"/>
    </source>
</evidence>
<feature type="region of interest" description="Disordered" evidence="8">
    <location>
        <begin position="1214"/>
        <end position="1364"/>
    </location>
</feature>
<dbReference type="STRING" id="102285.A0A0R3TJZ9"/>
<keyword evidence="3" id="KW-0963">Cytoplasm</keyword>
<evidence type="ECO:0000313" key="12">
    <source>
        <dbReference type="WBParaSite" id="HNAJ_0000744901-mRNA-1"/>
    </source>
</evidence>
<feature type="region of interest" description="Disordered" evidence="8">
    <location>
        <begin position="204"/>
        <end position="225"/>
    </location>
</feature>
<feature type="compositionally biased region" description="Polar residues" evidence="8">
    <location>
        <begin position="1249"/>
        <end position="1259"/>
    </location>
</feature>
<dbReference type="FunFam" id="1.20.5.1700:FF:000001">
    <property type="entry name" value="Transforming acidic coiled-coil-containing protein 1 isoform 2"/>
    <property type="match status" value="1"/>
</dbReference>
<dbReference type="OrthoDB" id="10255048at2759"/>
<evidence type="ECO:0000256" key="2">
    <source>
        <dbReference type="ARBA" id="ARBA00009423"/>
    </source>
</evidence>
<reference evidence="12" key="1">
    <citation type="submission" date="2016-04" db="UniProtKB">
        <authorList>
            <consortium name="WormBaseParasite"/>
        </authorList>
    </citation>
    <scope>IDENTIFICATION</scope>
</reference>
<feature type="compositionally biased region" description="Basic and acidic residues" evidence="8">
    <location>
        <begin position="1316"/>
        <end position="1328"/>
    </location>
</feature>
<feature type="region of interest" description="Disordered" evidence="8">
    <location>
        <begin position="21"/>
        <end position="42"/>
    </location>
</feature>
<organism evidence="12">
    <name type="scientific">Rodentolepis nana</name>
    <name type="common">Dwarf tapeworm</name>
    <name type="synonym">Hymenolepis nana</name>
    <dbReference type="NCBI Taxonomy" id="102285"/>
    <lineage>
        <taxon>Eukaryota</taxon>
        <taxon>Metazoa</taxon>
        <taxon>Spiralia</taxon>
        <taxon>Lophotrochozoa</taxon>
        <taxon>Platyhelminthes</taxon>
        <taxon>Cestoda</taxon>
        <taxon>Eucestoda</taxon>
        <taxon>Cyclophyllidea</taxon>
        <taxon>Hymenolepididae</taxon>
        <taxon>Rodentolepis</taxon>
    </lineage>
</organism>
<protein>
    <submittedName>
        <fullName evidence="12">TACC_C domain-containing protein</fullName>
    </submittedName>
</protein>
<feature type="compositionally biased region" description="Low complexity" evidence="8">
    <location>
        <begin position="1187"/>
        <end position="1199"/>
    </location>
</feature>
<evidence type="ECO:0000313" key="11">
    <source>
        <dbReference type="Proteomes" id="UP000278807"/>
    </source>
</evidence>
<evidence type="ECO:0000256" key="8">
    <source>
        <dbReference type="SAM" id="MobiDB-lite"/>
    </source>
</evidence>
<dbReference type="Pfam" id="PF05010">
    <property type="entry name" value="TACC_C"/>
    <property type="match status" value="1"/>
</dbReference>
<evidence type="ECO:0000256" key="7">
    <source>
        <dbReference type="SAM" id="Coils"/>
    </source>
</evidence>
<feature type="compositionally biased region" description="Polar residues" evidence="8">
    <location>
        <begin position="212"/>
        <end position="221"/>
    </location>
</feature>
<feature type="domain" description="Transforming acidic coiled-coil-containing protein C-terminal" evidence="9">
    <location>
        <begin position="1364"/>
        <end position="1556"/>
    </location>
</feature>
<evidence type="ECO:0000259" key="9">
    <source>
        <dbReference type="Pfam" id="PF05010"/>
    </source>
</evidence>
<feature type="coiled-coil region" evidence="7">
    <location>
        <begin position="1366"/>
        <end position="1393"/>
    </location>
</feature>
<feature type="region of interest" description="Disordered" evidence="8">
    <location>
        <begin position="57"/>
        <end position="139"/>
    </location>
</feature>
<keyword evidence="5 7" id="KW-0175">Coiled coil</keyword>
<feature type="compositionally biased region" description="Polar residues" evidence="8">
    <location>
        <begin position="329"/>
        <end position="344"/>
    </location>
</feature>
<dbReference type="EMBL" id="UZAE01012054">
    <property type="protein sequence ID" value="VDO03305.1"/>
    <property type="molecule type" value="Genomic_DNA"/>
</dbReference>
<evidence type="ECO:0000256" key="3">
    <source>
        <dbReference type="ARBA" id="ARBA00022490"/>
    </source>
</evidence>
<feature type="compositionally biased region" description="Basic and acidic residues" evidence="8">
    <location>
        <begin position="1281"/>
        <end position="1292"/>
    </location>
</feature>
<evidence type="ECO:0000256" key="5">
    <source>
        <dbReference type="ARBA" id="ARBA00023054"/>
    </source>
</evidence>
<reference evidence="10 11" key="2">
    <citation type="submission" date="2018-11" db="EMBL/GenBank/DDBJ databases">
        <authorList>
            <consortium name="Pathogen Informatics"/>
        </authorList>
    </citation>
    <scope>NUCLEOTIDE SEQUENCE [LARGE SCALE GENOMIC DNA]</scope>
</reference>
<feature type="region of interest" description="Disordered" evidence="8">
    <location>
        <begin position="1114"/>
        <end position="1136"/>
    </location>
</feature>
<name>A0A0R3TJZ9_RODNA</name>
<dbReference type="InterPro" id="IPR007707">
    <property type="entry name" value="TACC_C"/>
</dbReference>
<sequence>MGDASKRIQMSLKEIDRLLADSPMPTPRRVGGVTGATPIPLPRVTITDEDLALLDETEMEERPSSPVVAFSSATANEVTAERTTDADISDKENVATPRREMLESSMDADRISLSGADYSPPLYSPNKDIEQQPSNRRSSLSRLAHGWSTMMGHPIAGSVAEELAAQQRPAPVFSPLLSQSSKLITDMVSSLLSPWSTASRRIREQAGPGSDSFVQEVSSATEDGGDELALGGRSCEQSLINAFGKIAVADDSSSERDEVRENCLFLSAFFSPTRERQSTDSRRESFIKRSANITLKSALMEDTREATFMSETSHYSDATSALPSPLRTLKTSGQQQTPYSSQGKSGDLREELTRSPAGDIDSTPVGYVSRRSLSKGSKEELSALDNQQRHSFLVSPPMSTKPNEEKEQVLCSAKKKDFINAQSDSINEMAFVSPHKTPEKKTSSIFGQQSQVVLMTADQQSDHPGVVVTSEVMGREKVLDTSNREPIIAKVQQADTSGCVSQSMPTTDFSDTHATNEVQAVCGKMGQYSSQALPETISNDDQMNFVEQSEEHNIVASEEPHRLLPEDDNVPEGIQNNPESCLPIVVPPLQAEEVVQPSLFSPPVLPAVRVLPLPTGCISKQELEQSSQQTSETGVKEIRVTDYSQAEVSRRLSSQVILTEADNIPLENIEPLQVSGLAETEISEVARDVEIEVSEQLKPNFQETTLSQRGVSFVPSVIPEDYQIGSAGLSTGLLDSVVPDVPQYINLKIPDHHELYSVEELPETDVQSISDISLRDQQVDQVEFSAPPDLPNAISAQPEETSARFQKHELQLELSEQPEFCVTHTSPVGEIVSIPGMVSEEIQFEAYEQSGLPSVRDSDVSRNIQADFEPQVSYISHDSSKVDRPQISREHESICLAQEFCDAEVLSVSATSSGNIQLEVSEQLKFTKSPASIIHEDARVGSELQEHSVPHDILGVRISPEDAQTALLYQSNDFPKSRFSNVSAEISGKLCNELAVDATTHPSTTGEYMHIDASEHSTNLSEPRVSTDLNSNAQNLLCVDPFITEPLTEVCEEPKSESLAEMVPVVLSSSNDVPVEVELVETTAQNNSAMKLYRGASEHSSIVGNIKVEPVSESIQGTDFHKSPMGSTAEETDDKADVSITSGLKIPQSIAKSVRISASPCFSVLGMVDDNSEDLNRSRRSLKRSPSEGSSSRRNSTDSNAIIRKSLSHAEEAECMARVSTSPRSIENSLNRTTGRRRTITLDKPSPHLQASLSRSGQLERTPPIIRCPVASGSRRSSKIALDDLSKSDDKGQASPLIPKCHLDGESANQVSGDVKSIEHGPDNKENVAPETPSIVANHGTKPSLLMPSTSPQAFCKPSKVSTDSQQQLSEIDESAEEEKARLLEEVQALRKKKDVLGLVLAKYRSTFEEALDNQSGMHFATASAGSQADQEAHDARRQAATLHAAALESQKRQERIREEIEKRRTNQELIIKRTEIMKEKYLRLLDKGQTYKKYCIDKIQRAVEKLEITKTELDKELSKLRVQLKQLELKQRSLEANLEQKAKENEELTKICDNLLKGVL</sequence>
<evidence type="ECO:0000256" key="6">
    <source>
        <dbReference type="ARBA" id="ARBA00023212"/>
    </source>
</evidence>
<feature type="region of interest" description="Disordered" evidence="8">
    <location>
        <begin position="1174"/>
        <end position="1202"/>
    </location>
</feature>
<dbReference type="Proteomes" id="UP000278807">
    <property type="component" value="Unassembled WGS sequence"/>
</dbReference>
<dbReference type="WBParaSite" id="HNAJ_0000744901-mRNA-1">
    <property type="protein sequence ID" value="HNAJ_0000744901-mRNA-1"/>
    <property type="gene ID" value="HNAJ_0000744901"/>
</dbReference>